<feature type="compositionally biased region" description="Gly residues" evidence="1">
    <location>
        <begin position="441"/>
        <end position="453"/>
    </location>
</feature>
<reference evidence="2" key="1">
    <citation type="submission" date="2021-04" db="EMBL/GenBank/DDBJ databases">
        <title>Sequencing of actinobacteria type strains.</title>
        <authorList>
            <person name="Nguyen G.-S."/>
            <person name="Wentzel A."/>
        </authorList>
    </citation>
    <scope>NUCLEOTIDE SEQUENCE</scope>
    <source>
        <strain evidence="2">DSM 42095</strain>
    </source>
</reference>
<protein>
    <submittedName>
        <fullName evidence="2">WXG100 family type VII secretion target</fullName>
    </submittedName>
</protein>
<dbReference type="EMBL" id="JAGSMN010000070">
    <property type="protein sequence ID" value="MBR7672134.1"/>
    <property type="molecule type" value="Genomic_DNA"/>
</dbReference>
<feature type="compositionally biased region" description="Basic and acidic residues" evidence="1">
    <location>
        <begin position="454"/>
        <end position="468"/>
    </location>
</feature>
<feature type="compositionally biased region" description="Pro residues" evidence="1">
    <location>
        <begin position="212"/>
        <end position="226"/>
    </location>
</feature>
<gene>
    <name evidence="2" type="ORF">KDA82_03615</name>
</gene>
<feature type="compositionally biased region" description="Pro residues" evidence="1">
    <location>
        <begin position="283"/>
        <end position="319"/>
    </location>
</feature>
<dbReference type="AlphaFoldDB" id="A0A8T4IS00"/>
<feature type="compositionally biased region" description="Low complexity" evidence="1">
    <location>
        <begin position="235"/>
        <end position="247"/>
    </location>
</feature>
<feature type="compositionally biased region" description="Basic and acidic residues" evidence="1">
    <location>
        <begin position="181"/>
        <end position="190"/>
    </location>
</feature>
<feature type="compositionally biased region" description="Polar residues" evidence="1">
    <location>
        <begin position="329"/>
        <end position="341"/>
    </location>
</feature>
<feature type="region of interest" description="Disordered" evidence="1">
    <location>
        <begin position="149"/>
        <end position="490"/>
    </location>
</feature>
<feature type="compositionally biased region" description="Polar residues" evidence="1">
    <location>
        <begin position="197"/>
        <end position="206"/>
    </location>
</feature>
<evidence type="ECO:0000313" key="2">
    <source>
        <dbReference type="EMBL" id="MBR7672134.1"/>
    </source>
</evidence>
<dbReference type="Proteomes" id="UP000675554">
    <property type="component" value="Unassembled WGS sequence"/>
</dbReference>
<name>A0A8T4IS00_9ACTN</name>
<feature type="compositionally biased region" description="Polar residues" evidence="1">
    <location>
        <begin position="161"/>
        <end position="180"/>
    </location>
</feature>
<comment type="caution">
    <text evidence="2">The sequence shown here is derived from an EMBL/GenBank/DDBJ whole genome shotgun (WGS) entry which is preliminary data.</text>
</comment>
<sequence>MGGSNGGDDGFFSALNPARMIQDLFVETDFESKGHPDMEKMIESADPEKAERLGAKLVKAAKTIEEIGDDLKRSKDKVDWDSEGGDSFRTWVIQMSSATLSLADLSKNSGENLRNAAQTLREVKRDMPKYSASSKAVLDEYLKHNPAGLLSLASRQPDPPGSNSVLTGPSQSSAYDAQSKLNDDHGEAVRQMRKLAQSYSMSSMVMNASEPPTFPPIPKGMMPPKPDGLHDSPVSSNNADSSTNSAARVPGGQSGSSSAIPSSHVKTPDHQVGTNIDGGVTAPHPPTTSPVTPTPNGPSNPPSPVSPMPIPGVPTPSPRSPFAKPVTGTGRSATTPGQSRPSRPGVRMPGDGNGIYGGRPGTPNNGQPPRGLPRGTVVGGEAGQQGRGAMGGRPGAPGMGGPGGNKPGVVGGRPLATRPGGTFGGSQPRPGAAVGRPFTPGGTGLTRGPGGPRKPGERREENGERPDYLVEDEETWQQPRSQRAAPPVVD</sequence>
<accession>A0A8T4IS00</accession>
<feature type="compositionally biased region" description="Gly residues" evidence="1">
    <location>
        <begin position="377"/>
        <end position="411"/>
    </location>
</feature>
<keyword evidence="3" id="KW-1185">Reference proteome</keyword>
<proteinExistence type="predicted"/>
<evidence type="ECO:0000256" key="1">
    <source>
        <dbReference type="SAM" id="MobiDB-lite"/>
    </source>
</evidence>
<evidence type="ECO:0000313" key="3">
    <source>
        <dbReference type="Proteomes" id="UP000675554"/>
    </source>
</evidence>
<organism evidence="2 3">
    <name type="scientific">Streptomyces daliensis</name>
    <dbReference type="NCBI Taxonomy" id="299421"/>
    <lineage>
        <taxon>Bacteria</taxon>
        <taxon>Bacillati</taxon>
        <taxon>Actinomycetota</taxon>
        <taxon>Actinomycetes</taxon>
        <taxon>Kitasatosporales</taxon>
        <taxon>Streptomycetaceae</taxon>
        <taxon>Streptomyces</taxon>
    </lineage>
</organism>
<feature type="compositionally biased region" description="Gly residues" evidence="1">
    <location>
        <begin position="351"/>
        <end position="360"/>
    </location>
</feature>